<evidence type="ECO:0000259" key="6">
    <source>
        <dbReference type="Pfam" id="PF08531"/>
    </source>
</evidence>
<feature type="domain" description="Alpha-L-rhamnosidase six-hairpin glycosidase" evidence="7">
    <location>
        <begin position="317"/>
        <end position="662"/>
    </location>
</feature>
<sequence length="829" mass="89553">MMWHASFVAPAGTSAPDDPAAWFRLAFVVDEAPIRATLAVTALGVVEPWLNGARVGDEVLAPGWTSYRHRIVVSTHDVTDRIHTGENVLGAVVGQGWARGRLADWDAPGSKFNLFADRAAVFAELELTYADRTVRVLSDDFRVTREGPLLADSIYDGEVYDARRELTGWCEPGYEDGTWAPAERVPVDLGRLVPRTFEPIRVVENLAPVAITTSPSGRTVVDVGQNISGWVRLRVEGPRGTTITLRHAEVLEHGEPAYAPLRSARATDSYTLRGGGVEEWEPRFTYHGFRYVEVEGWPGELAASDLTARVVHSDMPRLGHFTSSSDLLNRFHSNVVWSMRDNFVGLPTDCPQRDERLGWTGDIHAFAPTAAFLYDVRGVLGSWLDDLAAEQADRGFVPWVVPDCFAYDSSPTALWSDVAVGLPWALYRAYGDPAILERQYDSMVAFIRQVEGLLDADGLWSSGFQFGDWLDPDAPADRPTEGKTDPHLVAQAFFARMTRIMADTAGVLGRDADAATFTALAERVRAAFRAEYVTAHGRLVNESATAYALALSFELLDADQVERAGRHLAQIVAKDGFRIATGFAGTPLVMDALTRAGQVDTAYRMLLSTQSPSLLHPVTLGATTIWERWDSLLPDGTVNPSGMTSFNHYALGAVADWLHRIVAGLAPGEAGYRTLDVAPQPGPGLDHASARLETPHGPASAGWRREGDTVTVDVLVPEGCTARVVLPDHPEGVVLDVGAGEHSWTYAIPVVSAVELSMDSTLADVGADPDAWGRVRAALDTYLPGIPIDPTDPQAGSVTLAGLLGFIPGVPAGLEDALRAAVAGDETSS</sequence>
<dbReference type="Pfam" id="PF17390">
    <property type="entry name" value="Bac_rhamnosid_C"/>
    <property type="match status" value="1"/>
</dbReference>
<evidence type="ECO:0000313" key="9">
    <source>
        <dbReference type="EMBL" id="WZW98814.1"/>
    </source>
</evidence>
<dbReference type="InterPro" id="IPR013737">
    <property type="entry name" value="Bac_rhamnosid_N"/>
</dbReference>
<protein>
    <recommendedName>
        <fullName evidence="2">alpha-L-rhamnosidase</fullName>
        <ecNumber evidence="2">3.2.1.40</ecNumber>
    </recommendedName>
</protein>
<dbReference type="Proteomes" id="UP001434337">
    <property type="component" value="Chromosome"/>
</dbReference>
<dbReference type="EC" id="3.2.1.40" evidence="2"/>
<dbReference type="InterPro" id="IPR008902">
    <property type="entry name" value="Rhamnosid_concanavalin"/>
</dbReference>
<dbReference type="Gene3D" id="1.50.10.10">
    <property type="match status" value="1"/>
</dbReference>
<feature type="domain" description="Bacterial alpha-L-rhamnosidase N-terminal" evidence="6">
    <location>
        <begin position="33"/>
        <end position="204"/>
    </location>
</feature>
<dbReference type="Pfam" id="PF08531">
    <property type="entry name" value="Bac_rhamnosid_N"/>
    <property type="match status" value="1"/>
</dbReference>
<accession>A0ABZ3C7R8</accession>
<feature type="domain" description="Alpha-L-rhamnosidase C-terminal" evidence="8">
    <location>
        <begin position="664"/>
        <end position="734"/>
    </location>
</feature>
<dbReference type="GO" id="GO:0016787">
    <property type="term" value="F:hydrolase activity"/>
    <property type="evidence" value="ECO:0007669"/>
    <property type="project" value="UniProtKB-KW"/>
</dbReference>
<comment type="catalytic activity">
    <reaction evidence="1">
        <text>Hydrolysis of terminal non-reducing alpha-L-rhamnose residues in alpha-L-rhamnosides.</text>
        <dbReference type="EC" id="3.2.1.40"/>
    </reaction>
</comment>
<dbReference type="InterPro" id="IPR012341">
    <property type="entry name" value="6hp_glycosidase-like_sf"/>
</dbReference>
<dbReference type="RefSeq" id="WP_232548692.1">
    <property type="nucleotide sequence ID" value="NZ_CP115965.1"/>
</dbReference>
<dbReference type="Pfam" id="PF17389">
    <property type="entry name" value="Bac_rhamnosid6H"/>
    <property type="match status" value="1"/>
</dbReference>
<evidence type="ECO:0000256" key="4">
    <source>
        <dbReference type="SAM" id="MobiDB-lite"/>
    </source>
</evidence>
<name>A0ABZ3C7R8_9ACTN</name>
<evidence type="ECO:0000256" key="1">
    <source>
        <dbReference type="ARBA" id="ARBA00001445"/>
    </source>
</evidence>
<evidence type="ECO:0000256" key="2">
    <source>
        <dbReference type="ARBA" id="ARBA00012652"/>
    </source>
</evidence>
<dbReference type="EMBL" id="CP115965">
    <property type="protein sequence ID" value="WZW98814.1"/>
    <property type="molecule type" value="Genomic_DNA"/>
</dbReference>
<gene>
    <name evidence="9" type="ORF">PCC79_00985</name>
</gene>
<dbReference type="InterPro" id="IPR016007">
    <property type="entry name" value="Alpha_rhamnosid"/>
</dbReference>
<keyword evidence="10" id="KW-1185">Reference proteome</keyword>
<reference evidence="9 10" key="1">
    <citation type="journal article" date="2023" name="Environ Microbiome">
        <title>A coral-associated actinobacterium mitigates coral bleaching under heat stress.</title>
        <authorList>
            <person name="Li J."/>
            <person name="Zou Y."/>
            <person name="Li Q."/>
            <person name="Zhang J."/>
            <person name="Bourne D.G."/>
            <person name="Lyu Y."/>
            <person name="Liu C."/>
            <person name="Zhang S."/>
        </authorList>
    </citation>
    <scope>NUCLEOTIDE SEQUENCE [LARGE SCALE GENOMIC DNA]</scope>
    <source>
        <strain evidence="9 10">SCSIO 13291</strain>
    </source>
</reference>
<organism evidence="9 10">
    <name type="scientific">Propioniciclava soli</name>
    <dbReference type="NCBI Taxonomy" id="2775081"/>
    <lineage>
        <taxon>Bacteria</taxon>
        <taxon>Bacillati</taxon>
        <taxon>Actinomycetota</taxon>
        <taxon>Actinomycetes</taxon>
        <taxon>Propionibacteriales</taxon>
        <taxon>Propionibacteriaceae</taxon>
        <taxon>Propioniciclava</taxon>
    </lineage>
</organism>
<dbReference type="SUPFAM" id="SSF48208">
    <property type="entry name" value="Six-hairpin glycosidases"/>
    <property type="match status" value="1"/>
</dbReference>
<feature type="domain" description="Alpha-L-rhamnosidase concanavalin-like" evidence="5">
    <location>
        <begin position="214"/>
        <end position="312"/>
    </location>
</feature>
<dbReference type="InterPro" id="IPR008928">
    <property type="entry name" value="6-hairpin_glycosidase_sf"/>
</dbReference>
<evidence type="ECO:0000313" key="10">
    <source>
        <dbReference type="Proteomes" id="UP001434337"/>
    </source>
</evidence>
<evidence type="ECO:0000259" key="7">
    <source>
        <dbReference type="Pfam" id="PF17389"/>
    </source>
</evidence>
<evidence type="ECO:0000259" key="8">
    <source>
        <dbReference type="Pfam" id="PF17390"/>
    </source>
</evidence>
<dbReference type="Gene3D" id="2.60.420.10">
    <property type="entry name" value="Maltose phosphorylase, domain 3"/>
    <property type="match status" value="1"/>
</dbReference>
<dbReference type="Gene3D" id="2.60.120.260">
    <property type="entry name" value="Galactose-binding domain-like"/>
    <property type="match status" value="2"/>
</dbReference>
<evidence type="ECO:0000259" key="5">
    <source>
        <dbReference type="Pfam" id="PF05592"/>
    </source>
</evidence>
<dbReference type="PANTHER" id="PTHR33307">
    <property type="entry name" value="ALPHA-RHAMNOSIDASE (EUROFUNG)"/>
    <property type="match status" value="1"/>
</dbReference>
<dbReference type="InterPro" id="IPR035396">
    <property type="entry name" value="Bac_rhamnosid6H"/>
</dbReference>
<dbReference type="Pfam" id="PF05592">
    <property type="entry name" value="Bac_rhamnosid"/>
    <property type="match status" value="1"/>
</dbReference>
<proteinExistence type="predicted"/>
<dbReference type="PANTHER" id="PTHR33307:SF6">
    <property type="entry name" value="ALPHA-RHAMNOSIDASE (EUROFUNG)-RELATED"/>
    <property type="match status" value="1"/>
</dbReference>
<feature type="region of interest" description="Disordered" evidence="4">
    <location>
        <begin position="683"/>
        <end position="704"/>
    </location>
</feature>
<dbReference type="InterPro" id="IPR035398">
    <property type="entry name" value="Bac_rhamnosid_C"/>
</dbReference>
<dbReference type="PIRSF" id="PIRSF010631">
    <property type="entry name" value="A-rhamnsds"/>
    <property type="match status" value="1"/>
</dbReference>
<evidence type="ECO:0000256" key="3">
    <source>
        <dbReference type="ARBA" id="ARBA00022801"/>
    </source>
</evidence>
<keyword evidence="3 9" id="KW-0378">Hydrolase</keyword>